<keyword evidence="1" id="KW-1133">Transmembrane helix</keyword>
<keyword evidence="1" id="KW-0472">Membrane</keyword>
<evidence type="ECO:0000313" key="3">
    <source>
        <dbReference type="Proteomes" id="UP001441944"/>
    </source>
</evidence>
<reference evidence="2 3" key="1">
    <citation type="submission" date="2024-04" db="EMBL/GenBank/DDBJ databases">
        <title>Draft genome sequence of Pseudophaeobacter arcticus NBRC 116598.</title>
        <authorList>
            <person name="Miyakawa T."/>
            <person name="Kusuya Y."/>
            <person name="Miura T."/>
        </authorList>
    </citation>
    <scope>NUCLEOTIDE SEQUENCE [LARGE SCALE GENOMIC DNA]</scope>
    <source>
        <strain evidence="2 3">SU-CL00105</strain>
    </source>
</reference>
<feature type="transmembrane region" description="Helical" evidence="1">
    <location>
        <begin position="55"/>
        <end position="80"/>
    </location>
</feature>
<dbReference type="EMBL" id="BAABWU010000003">
    <property type="protein sequence ID" value="GAA6195861.1"/>
    <property type="molecule type" value="Genomic_DNA"/>
</dbReference>
<keyword evidence="1" id="KW-0812">Transmembrane</keyword>
<protein>
    <submittedName>
        <fullName evidence="2">Uncharacterized protein</fullName>
    </submittedName>
</protein>
<sequence length="84" mass="8988">MITSVLLLVFGMTLFVGGALLVHQNKLRQHQKRGGSTEAHAQNSTMSLDVTSDSILQFSAIAVVGSGAMITVWAIGQLVWSFLT</sequence>
<gene>
    <name evidence="2" type="ORF">NBRC116598_13050</name>
</gene>
<proteinExistence type="predicted"/>
<evidence type="ECO:0000313" key="2">
    <source>
        <dbReference type="EMBL" id="GAA6195861.1"/>
    </source>
</evidence>
<organism evidence="2 3">
    <name type="scientific">Pseudophaeobacter arcticus</name>
    <dbReference type="NCBI Taxonomy" id="385492"/>
    <lineage>
        <taxon>Bacteria</taxon>
        <taxon>Pseudomonadati</taxon>
        <taxon>Pseudomonadota</taxon>
        <taxon>Alphaproteobacteria</taxon>
        <taxon>Rhodobacterales</taxon>
        <taxon>Paracoccaceae</taxon>
        <taxon>Pseudophaeobacter</taxon>
    </lineage>
</organism>
<feature type="transmembrane region" description="Helical" evidence="1">
    <location>
        <begin position="6"/>
        <end position="23"/>
    </location>
</feature>
<accession>A0ABQ0AJ22</accession>
<comment type="caution">
    <text evidence="2">The sequence shown here is derived from an EMBL/GenBank/DDBJ whole genome shotgun (WGS) entry which is preliminary data.</text>
</comment>
<evidence type="ECO:0000256" key="1">
    <source>
        <dbReference type="SAM" id="Phobius"/>
    </source>
</evidence>
<name>A0ABQ0AJ22_9RHOB</name>
<keyword evidence="3" id="KW-1185">Reference proteome</keyword>
<dbReference type="Proteomes" id="UP001441944">
    <property type="component" value="Unassembled WGS sequence"/>
</dbReference>